<comment type="subcellular location">
    <subcellularLocation>
        <location evidence="1">Endomembrane system</location>
        <topology evidence="1">Multi-pass membrane protein</topology>
    </subcellularLocation>
</comment>
<feature type="transmembrane region" description="Helical" evidence="9">
    <location>
        <begin position="481"/>
        <end position="501"/>
    </location>
</feature>
<reference evidence="10 11" key="1">
    <citation type="submission" date="2020-04" db="EMBL/GenBank/DDBJ databases">
        <title>Plant Genome Project.</title>
        <authorList>
            <person name="Zhang R.-G."/>
        </authorList>
    </citation>
    <scope>NUCLEOTIDE SEQUENCE [LARGE SCALE GENOMIC DNA]</scope>
    <source>
        <strain evidence="10">YNK0</strain>
        <tissue evidence="10">Leaf</tissue>
    </source>
</reference>
<evidence type="ECO:0000256" key="7">
    <source>
        <dbReference type="ARBA" id="ARBA00023316"/>
    </source>
</evidence>
<sequence length="672" mass="75588">MATLSLNAGAVQQPRAAINRLHILFHSIAILALLYYRASRLFHIARDIPILPWILISTSELILSFIWFLTQAFRWRPVSRAVFQERLPADEDLPGVDVFICTADPKKEPTLEVMNTVLSAMSLDYPPEKLAVYLSDDGGSSITLNAIREAASFGRSWIPFCREYGIKTRCPEAYFSSLADDDRVLRSDGFRAEEEEIMSKYELFKKLVATGGESGEENNLLTGKRRPALIELRVSGIISNSPFTLVLDCDMYCSDPTSAKQAMCFHLDPEISPSLAFVQFPQMFYNVSKNDIYDGQARSAYKTKWQGMDGLSGPVLSGTGYYLKRVAIYGSPKKEDAFLLQPEKTFGSSKEFISSLRGSYKHNVMENGQSLDALVLQEARLLASCAFETDTQWGQEASSIGFSYNCLLESTFSGYLLHCKGWKSAYCFPSRPSFLGCATIDMKDALVQQMKWSSGLFQVGLSRFSPLTYGMSRMSILQSMCYGYFTFLPLFSIAFLIYATIPQLCLLKCIPLYPKVSNPWFAVFAMVYISSLCQHLYEVLSSSGSVRTFWNEQRIWMIKSVTASLFGCLDVFMKWVGIQKANYRLTNKAVDKEKLEKYEKGKFDFQGAAGFMVPLITLVVLNMVCFIGGVRRVIIGGTYDEMFGQLFLSFFILVLSYPVIEGMVTMKGKGRL</sequence>
<dbReference type="InterPro" id="IPR029044">
    <property type="entry name" value="Nucleotide-diphossugar_trans"/>
</dbReference>
<evidence type="ECO:0000256" key="4">
    <source>
        <dbReference type="ARBA" id="ARBA00022692"/>
    </source>
</evidence>
<name>A0A834YFT2_TETSI</name>
<feature type="transmembrane region" description="Helical" evidence="9">
    <location>
        <begin position="642"/>
        <end position="660"/>
    </location>
</feature>
<dbReference type="Proteomes" id="UP000655225">
    <property type="component" value="Unassembled WGS sequence"/>
</dbReference>
<feature type="transmembrane region" description="Helical" evidence="9">
    <location>
        <begin position="50"/>
        <end position="70"/>
    </location>
</feature>
<accession>A0A834YFT2</accession>
<protein>
    <submittedName>
        <fullName evidence="10">Uncharacterized protein</fullName>
    </submittedName>
</protein>
<dbReference type="GO" id="GO:0071555">
    <property type="term" value="P:cell wall organization"/>
    <property type="evidence" value="ECO:0007669"/>
    <property type="project" value="UniProtKB-KW"/>
</dbReference>
<dbReference type="Pfam" id="PF03552">
    <property type="entry name" value="Cellulose_synt"/>
    <property type="match status" value="3"/>
</dbReference>
<dbReference type="PANTHER" id="PTHR13301">
    <property type="entry name" value="X-BOX TRANSCRIPTION FACTOR-RELATED"/>
    <property type="match status" value="1"/>
</dbReference>
<keyword evidence="3" id="KW-0808">Transferase</keyword>
<evidence type="ECO:0000313" key="10">
    <source>
        <dbReference type="EMBL" id="KAF8388199.1"/>
    </source>
</evidence>
<feature type="binding site" evidence="8">
    <location>
        <position position="137"/>
    </location>
    <ligand>
        <name>UDP-alpha-D-glucose</name>
        <dbReference type="ChEBI" id="CHEBI:58885"/>
    </ligand>
</feature>
<feature type="binding site" evidence="8">
    <location>
        <position position="108"/>
    </location>
    <ligand>
        <name>UDP-alpha-D-glucose</name>
        <dbReference type="ChEBI" id="CHEBI:58885"/>
    </ligand>
</feature>
<proteinExistence type="predicted"/>
<evidence type="ECO:0000256" key="1">
    <source>
        <dbReference type="ARBA" id="ARBA00004127"/>
    </source>
</evidence>
<dbReference type="EMBL" id="JABCRI010000020">
    <property type="protein sequence ID" value="KAF8388199.1"/>
    <property type="molecule type" value="Genomic_DNA"/>
</dbReference>
<evidence type="ECO:0000256" key="3">
    <source>
        <dbReference type="ARBA" id="ARBA00022679"/>
    </source>
</evidence>
<dbReference type="SUPFAM" id="SSF53448">
    <property type="entry name" value="Nucleotide-diphospho-sugar transferases"/>
    <property type="match status" value="1"/>
</dbReference>
<dbReference type="OrthoDB" id="72851at2759"/>
<dbReference type="AlphaFoldDB" id="A0A834YFT2"/>
<keyword evidence="7" id="KW-0961">Cell wall biogenesis/degradation</keyword>
<evidence type="ECO:0000256" key="5">
    <source>
        <dbReference type="ARBA" id="ARBA00022989"/>
    </source>
</evidence>
<evidence type="ECO:0000256" key="2">
    <source>
        <dbReference type="ARBA" id="ARBA00022676"/>
    </source>
</evidence>
<feature type="binding site" evidence="8">
    <location>
        <position position="107"/>
    </location>
    <ligand>
        <name>UDP-alpha-D-glucose</name>
        <dbReference type="ChEBI" id="CHEBI:58885"/>
    </ligand>
</feature>
<organism evidence="10 11">
    <name type="scientific">Tetracentron sinense</name>
    <name type="common">Spur-leaf</name>
    <dbReference type="NCBI Taxonomy" id="13715"/>
    <lineage>
        <taxon>Eukaryota</taxon>
        <taxon>Viridiplantae</taxon>
        <taxon>Streptophyta</taxon>
        <taxon>Embryophyta</taxon>
        <taxon>Tracheophyta</taxon>
        <taxon>Spermatophyta</taxon>
        <taxon>Magnoliopsida</taxon>
        <taxon>Trochodendrales</taxon>
        <taxon>Trochodendraceae</taxon>
        <taxon>Tetracentron</taxon>
    </lineage>
</organism>
<dbReference type="FunFam" id="3.90.550.10:FF:000194">
    <property type="entry name" value="Cellulose synthase-like protein G2 isoform A"/>
    <property type="match status" value="1"/>
</dbReference>
<keyword evidence="6 9" id="KW-0472">Membrane</keyword>
<gene>
    <name evidence="10" type="ORF">HHK36_026865</name>
</gene>
<evidence type="ECO:0000256" key="9">
    <source>
        <dbReference type="SAM" id="Phobius"/>
    </source>
</evidence>
<feature type="transmembrane region" description="Helical" evidence="9">
    <location>
        <begin position="608"/>
        <end position="630"/>
    </location>
</feature>
<dbReference type="GO" id="GO:0030244">
    <property type="term" value="P:cellulose biosynthetic process"/>
    <property type="evidence" value="ECO:0007669"/>
    <property type="project" value="InterPro"/>
</dbReference>
<keyword evidence="11" id="KW-1185">Reference proteome</keyword>
<keyword evidence="4 9" id="KW-0812">Transmembrane</keyword>
<dbReference type="InterPro" id="IPR005150">
    <property type="entry name" value="Cellulose_synth"/>
</dbReference>
<evidence type="ECO:0000256" key="6">
    <source>
        <dbReference type="ARBA" id="ARBA00023136"/>
    </source>
</evidence>
<evidence type="ECO:0000313" key="11">
    <source>
        <dbReference type="Proteomes" id="UP000655225"/>
    </source>
</evidence>
<feature type="transmembrane region" description="Helical" evidence="9">
    <location>
        <begin position="561"/>
        <end position="578"/>
    </location>
</feature>
<keyword evidence="5 9" id="KW-1133">Transmembrane helix</keyword>
<feature type="transmembrane region" description="Helical" evidence="9">
    <location>
        <begin position="21"/>
        <end position="38"/>
    </location>
</feature>
<evidence type="ECO:0000256" key="8">
    <source>
        <dbReference type="PIRSR" id="PIRSR605150-2"/>
    </source>
</evidence>
<dbReference type="GO" id="GO:0016020">
    <property type="term" value="C:membrane"/>
    <property type="evidence" value="ECO:0007669"/>
    <property type="project" value="InterPro"/>
</dbReference>
<dbReference type="OMA" id="WRSVYLY"/>
<feature type="transmembrane region" description="Helical" evidence="9">
    <location>
        <begin position="521"/>
        <end position="540"/>
    </location>
</feature>
<dbReference type="Gene3D" id="3.90.550.10">
    <property type="entry name" value="Spore Coat Polysaccharide Biosynthesis Protein SpsA, Chain A"/>
    <property type="match status" value="1"/>
</dbReference>
<comment type="caution">
    <text evidence="10">The sequence shown here is derived from an EMBL/GenBank/DDBJ whole genome shotgun (WGS) entry which is preliminary data.</text>
</comment>
<keyword evidence="2" id="KW-0328">Glycosyltransferase</keyword>
<dbReference type="GO" id="GO:0016760">
    <property type="term" value="F:cellulose synthase (UDP-forming) activity"/>
    <property type="evidence" value="ECO:0007669"/>
    <property type="project" value="InterPro"/>
</dbReference>
<dbReference type="GO" id="GO:0012505">
    <property type="term" value="C:endomembrane system"/>
    <property type="evidence" value="ECO:0007669"/>
    <property type="project" value="UniProtKB-SubCell"/>
</dbReference>